<keyword evidence="1" id="KW-0472">Membrane</keyword>
<protein>
    <submittedName>
        <fullName evidence="2">Uncharacterized protein DUF2537</fullName>
    </submittedName>
</protein>
<evidence type="ECO:0000313" key="2">
    <source>
        <dbReference type="EMBL" id="RBO86892.1"/>
    </source>
</evidence>
<dbReference type="STRING" id="1210090.GCA_001613185_07117"/>
<keyword evidence="1" id="KW-1133">Transmembrane helix</keyword>
<dbReference type="EMBL" id="QNRE01000012">
    <property type="protein sequence ID" value="RBO86892.1"/>
    <property type="molecule type" value="Genomic_DNA"/>
</dbReference>
<accession>A0A366DA01</accession>
<feature type="transmembrane region" description="Helical" evidence="1">
    <location>
        <begin position="12"/>
        <end position="33"/>
    </location>
</feature>
<evidence type="ECO:0000256" key="1">
    <source>
        <dbReference type="SAM" id="Phobius"/>
    </source>
</evidence>
<evidence type="ECO:0000313" key="3">
    <source>
        <dbReference type="Proteomes" id="UP000252586"/>
    </source>
</evidence>
<dbReference type="AlphaFoldDB" id="A0A366DA01"/>
<dbReference type="Proteomes" id="UP000252586">
    <property type="component" value="Unassembled WGS sequence"/>
</dbReference>
<name>A0A366DA01_9NOCA</name>
<dbReference type="Pfam" id="PF10801">
    <property type="entry name" value="DUF2537"/>
    <property type="match status" value="1"/>
</dbReference>
<proteinExistence type="predicted"/>
<dbReference type="RefSeq" id="WP_067514781.1">
    <property type="nucleotide sequence ID" value="NZ_CP107943.1"/>
</dbReference>
<gene>
    <name evidence="2" type="ORF">DFR74_11264</name>
</gene>
<feature type="transmembrane region" description="Helical" evidence="1">
    <location>
        <begin position="39"/>
        <end position="60"/>
    </location>
</feature>
<dbReference type="OrthoDB" id="4566858at2"/>
<organism evidence="2 3">
    <name type="scientific">Nocardia puris</name>
    <dbReference type="NCBI Taxonomy" id="208602"/>
    <lineage>
        <taxon>Bacteria</taxon>
        <taxon>Bacillati</taxon>
        <taxon>Actinomycetota</taxon>
        <taxon>Actinomycetes</taxon>
        <taxon>Mycobacteriales</taxon>
        <taxon>Nocardiaceae</taxon>
        <taxon>Nocardia</taxon>
    </lineage>
</organism>
<keyword evidence="1" id="KW-0812">Transmembrane</keyword>
<feature type="transmembrane region" description="Helical" evidence="1">
    <location>
        <begin position="67"/>
        <end position="88"/>
    </location>
</feature>
<reference evidence="2 3" key="1">
    <citation type="submission" date="2018-06" db="EMBL/GenBank/DDBJ databases">
        <title>Genomic Encyclopedia of Type Strains, Phase IV (KMG-IV): sequencing the most valuable type-strain genomes for metagenomic binning, comparative biology and taxonomic classification.</title>
        <authorList>
            <person name="Goeker M."/>
        </authorList>
    </citation>
    <scope>NUCLEOTIDE SEQUENCE [LARGE SCALE GENOMIC DNA]</scope>
    <source>
        <strain evidence="2 3">DSM 44599</strain>
    </source>
</reference>
<sequence length="94" mass="9548">MAETTHEPTPWAAGLAVAGLVAALVTSAVYAFGAALAQVHPLLAILVNLVAVGGAAPSAWRWRFTPVARWVLLGAGIGVACGWFALVVKGLSSL</sequence>
<dbReference type="InterPro" id="IPR024244">
    <property type="entry name" value="DUF2537"/>
</dbReference>
<comment type="caution">
    <text evidence="2">The sequence shown here is derived from an EMBL/GenBank/DDBJ whole genome shotgun (WGS) entry which is preliminary data.</text>
</comment>
<keyword evidence="3" id="KW-1185">Reference proteome</keyword>